<evidence type="ECO:0000313" key="6">
    <source>
        <dbReference type="Proteomes" id="UP001154282"/>
    </source>
</evidence>
<feature type="compositionally biased region" description="Polar residues" evidence="3">
    <location>
        <begin position="668"/>
        <end position="685"/>
    </location>
</feature>
<organism evidence="5 6">
    <name type="scientific">Linum tenue</name>
    <dbReference type="NCBI Taxonomy" id="586396"/>
    <lineage>
        <taxon>Eukaryota</taxon>
        <taxon>Viridiplantae</taxon>
        <taxon>Streptophyta</taxon>
        <taxon>Embryophyta</taxon>
        <taxon>Tracheophyta</taxon>
        <taxon>Spermatophyta</taxon>
        <taxon>Magnoliopsida</taxon>
        <taxon>eudicotyledons</taxon>
        <taxon>Gunneridae</taxon>
        <taxon>Pentapetalae</taxon>
        <taxon>rosids</taxon>
        <taxon>fabids</taxon>
        <taxon>Malpighiales</taxon>
        <taxon>Linaceae</taxon>
        <taxon>Linum</taxon>
    </lineage>
</organism>
<dbReference type="Gene3D" id="1.20.920.10">
    <property type="entry name" value="Bromodomain-like"/>
    <property type="match status" value="1"/>
</dbReference>
<name>A0AAV0LQ94_9ROSI</name>
<feature type="region of interest" description="Disordered" evidence="3">
    <location>
        <begin position="872"/>
        <end position="906"/>
    </location>
</feature>
<comment type="caution">
    <text evidence="5">The sequence shown here is derived from an EMBL/GenBank/DDBJ whole genome shotgun (WGS) entry which is preliminary data.</text>
</comment>
<feature type="region of interest" description="Disordered" evidence="3">
    <location>
        <begin position="664"/>
        <end position="832"/>
    </location>
</feature>
<feature type="compositionally biased region" description="Basic and acidic residues" evidence="3">
    <location>
        <begin position="159"/>
        <end position="174"/>
    </location>
</feature>
<feature type="compositionally biased region" description="Basic residues" evidence="3">
    <location>
        <begin position="28"/>
        <end position="40"/>
    </location>
</feature>
<dbReference type="SMART" id="SM00297">
    <property type="entry name" value="BROMO"/>
    <property type="match status" value="1"/>
</dbReference>
<feature type="compositionally biased region" description="Basic and acidic residues" evidence="3">
    <location>
        <begin position="15"/>
        <end position="27"/>
    </location>
</feature>
<dbReference type="PANTHER" id="PTHR22881:SF42">
    <property type="entry name" value="DNA-BINDING BROMODOMAIN-CONTAINING PROTEIN"/>
    <property type="match status" value="1"/>
</dbReference>
<evidence type="ECO:0000256" key="3">
    <source>
        <dbReference type="SAM" id="MobiDB-lite"/>
    </source>
</evidence>
<feature type="compositionally biased region" description="Acidic residues" evidence="3">
    <location>
        <begin position="122"/>
        <end position="158"/>
    </location>
</feature>
<feature type="region of interest" description="Disordered" evidence="3">
    <location>
        <begin position="1020"/>
        <end position="1079"/>
    </location>
</feature>
<feature type="compositionally biased region" description="Low complexity" evidence="3">
    <location>
        <begin position="85"/>
        <end position="97"/>
    </location>
</feature>
<feature type="region of interest" description="Disordered" evidence="3">
    <location>
        <begin position="388"/>
        <end position="419"/>
    </location>
</feature>
<feature type="compositionally biased region" description="Basic and acidic residues" evidence="3">
    <location>
        <begin position="41"/>
        <end position="58"/>
    </location>
</feature>
<evidence type="ECO:0000313" key="5">
    <source>
        <dbReference type="EMBL" id="CAI0436386.1"/>
    </source>
</evidence>
<dbReference type="SUPFAM" id="SSF47370">
    <property type="entry name" value="Bromodomain"/>
    <property type="match status" value="1"/>
</dbReference>
<dbReference type="InterPro" id="IPR036427">
    <property type="entry name" value="Bromodomain-like_sf"/>
</dbReference>
<feature type="region of interest" description="Disordered" evidence="3">
    <location>
        <begin position="1"/>
        <end position="110"/>
    </location>
</feature>
<evidence type="ECO:0000259" key="4">
    <source>
        <dbReference type="PROSITE" id="PS50014"/>
    </source>
</evidence>
<dbReference type="Pfam" id="PF00439">
    <property type="entry name" value="Bromodomain"/>
    <property type="match status" value="1"/>
</dbReference>
<feature type="compositionally biased region" description="Basic residues" evidence="3">
    <location>
        <begin position="183"/>
        <end position="194"/>
    </location>
</feature>
<feature type="compositionally biased region" description="Basic and acidic residues" evidence="3">
    <location>
        <begin position="256"/>
        <end position="266"/>
    </location>
</feature>
<keyword evidence="1 2" id="KW-0103">Bromodomain</keyword>
<evidence type="ECO:0000256" key="2">
    <source>
        <dbReference type="PROSITE-ProRule" id="PRU00035"/>
    </source>
</evidence>
<evidence type="ECO:0000256" key="1">
    <source>
        <dbReference type="ARBA" id="ARBA00023117"/>
    </source>
</evidence>
<feature type="compositionally biased region" description="Polar residues" evidence="3">
    <location>
        <begin position="1020"/>
        <end position="1073"/>
    </location>
</feature>
<dbReference type="AlphaFoldDB" id="A0AAV0LQ94"/>
<accession>A0AAV0LQ94</accession>
<dbReference type="InterPro" id="IPR001487">
    <property type="entry name" value="Bromodomain"/>
</dbReference>
<gene>
    <name evidence="5" type="ORF">LITE_LOCUS25068</name>
</gene>
<feature type="compositionally biased region" description="Basic and acidic residues" evidence="3">
    <location>
        <begin position="728"/>
        <end position="785"/>
    </location>
</feature>
<feature type="compositionally biased region" description="Acidic residues" evidence="3">
    <location>
        <begin position="244"/>
        <end position="255"/>
    </location>
</feature>
<protein>
    <recommendedName>
        <fullName evidence="4">Bromo domain-containing protein</fullName>
    </recommendedName>
</protein>
<dbReference type="PRINTS" id="PR00503">
    <property type="entry name" value="BROMODOMAIN"/>
</dbReference>
<feature type="region of interest" description="Disordered" evidence="3">
    <location>
        <begin position="122"/>
        <end position="283"/>
    </location>
</feature>
<dbReference type="PROSITE" id="PS50014">
    <property type="entry name" value="BROMODOMAIN_2"/>
    <property type="match status" value="1"/>
</dbReference>
<feature type="compositionally biased region" description="Polar residues" evidence="3">
    <location>
        <begin position="812"/>
        <end position="832"/>
    </location>
</feature>
<dbReference type="PANTHER" id="PTHR22881">
    <property type="entry name" value="BROMODOMAIN CONTAINING PROTEIN"/>
    <property type="match status" value="1"/>
</dbReference>
<reference evidence="5" key="1">
    <citation type="submission" date="2022-08" db="EMBL/GenBank/DDBJ databases">
        <authorList>
            <person name="Gutierrez-Valencia J."/>
        </authorList>
    </citation>
    <scope>NUCLEOTIDE SEQUENCE</scope>
</reference>
<dbReference type="EMBL" id="CAMGYJ010000006">
    <property type="protein sequence ID" value="CAI0436386.1"/>
    <property type="molecule type" value="Genomic_DNA"/>
</dbReference>
<sequence length="1079" mass="119236">MRRLRGRINGTPKQVIERERRTECELQKKKKGEKKNKKDKIKRDNLSRRSREREKGEGSWKVWEMGQIEKRKKKGRPSKADLARRSAAAAAHPSSGATDSERRRSLRRRNVRYNNFIDFDDYLDEYDDYEEQQAEDEEEEEVPEPEEEEDEDEEEEEDERRKEKKLELVLKLHNDQSQSQNGNRRRGRPARASHARASPASSSDEDGEGDGERKPSKKRRINGRGGGGESEAEEVDRSDGNDQGNDDEEEDDNDGHEERETDDKGLPDSVPGTPSDRLDSYPLPDKKVLDLVLHKLQKKDTYGVYSEPVDLEELPDYLDVVDHPMDFATVRKKLGNGSYSTLEQFESDVLLICSNAMKYNSSDTVYHKQARAIQELAHKKFEKLRVGIERSEKERKSEQKTKSNFSGKKQMKKPLSRAIQEPVGSDFSSGAALANAGEVQNGPNGVLAGACERPCNVDALVEGSLSLVDNNLEKLEELSSGKGPWPKIGKRLSVFDDNRRATYNICSQPVERPDTIFTTFEDELRQLVAVGLHAEYSYARSMARFAATLGPLAWKVAAHRIEQALPPGCKFGRGWVGEYEPVTTPVLMIETRSPRDNEVLLPKVKAVVDGLNGPDATAVPAAQPPPARGTTSQVKHTVFRPTCSVAEVKNSLFSSAATKPFAPVNVTHPRQTISPWNHAETQNRAPKQVELNLPPSNYQNDGEVGEKQLPKSSGMAPSKVWEAPSRTESPKPREVPPRTDSPKPREVPRRTESPKPTEVPRRTESPKSKEVPPRTDSPKPREVSRTEAGMPQSLPCKPLDSYEHVPPGFPNGRNTSSSLVNNGRSATASSDGFGQMGYIGRNQMGHGGLHYPPRAPGVVLTDPVEAMRISAAERAQKHQQPSSGGQSSVGEAPPASRSDNSNAAATAARAWMSIGAAGGGFKPPAADHSSSNTNGQISAESLYNPTWQLPPRMFQGQLPFPAAGVQQQFQQAEKNFPFQAFMRPPPFPGGGEGQVQGGRPMMFSPQLVAADLSRLQMMSSPWRGQTGLPSESQPTTRQKQETHTLSPDLNIGFQSPGSPAKQSSGVMVDSQQPDLALQL</sequence>
<keyword evidence="6" id="KW-1185">Reference proteome</keyword>
<dbReference type="InterPro" id="IPR051831">
    <property type="entry name" value="Bromodomain_contain_prot"/>
</dbReference>
<proteinExistence type="predicted"/>
<feature type="compositionally biased region" description="Low complexity" evidence="3">
    <location>
        <begin position="879"/>
        <end position="906"/>
    </location>
</feature>
<feature type="compositionally biased region" description="Basic and acidic residues" evidence="3">
    <location>
        <begin position="388"/>
        <end position="401"/>
    </location>
</feature>
<dbReference type="Proteomes" id="UP001154282">
    <property type="component" value="Unassembled WGS sequence"/>
</dbReference>
<feature type="domain" description="Bromo" evidence="4">
    <location>
        <begin position="297"/>
        <end position="367"/>
    </location>
</feature>